<sequence>STTPVWPGIQGSTLVEEGGFYLAAGQSKRVGVPNGWTAGRIWARTGCDGNFNCETGFCGNKMQCEGRGGQPPVSLAEFTLNGHGSQDYYDVSMVDGYNLPILIDVVEGTERTTGGEYDCKRAGGCFKNLNDNNICPPELRLVKNGRTVGCKSACLAFNTDQYCCRGAHSRPETCRSSDWPKNYPAIFKDACPKAYSYAYDDRTSTFFCRGNTTPSPTYHGDVLLLNFCQDHRSMRCRSLEYAPDELSPIGFGGSVFDYGDHSRVQLPVRSRGGKRTENFPLAGHCKHGLGAHDGKFYFLDDSSRSVVMHVLRIDGDTGLNEYTEVPSGFITRFSDSDYFLTGSRGRDASIYKWRTGDEAELIKRVKIPNNVTDQMRIAYGSKVIFIKIEGNKIFLTSMDVIKDDDLSTKTITLGTKIDPTVIWLAAKKNLIAVIDGRVIFVDTTSLSYEISPTNLESTGKYHPFAIDSMGFIYLLCPTADGCTVQRARDTTLAEVVDTDIIIPKQDRVRAPKQDRPMDNDKYVDVIFNVTYRGRTLLNQSMRMLTTKPLGDVIRRSPEIEQPPNTRLKLFYKNEEHLSFRTPNFLKMRDGDTINALFVDKDGGEAINSLINSPQHAKKEGFFSREMLDELEYDLPEVKKLPKQKEVVKKNQALLLEEQRRRDPRASYGGDSAQVHKLKDRGDPTGQRREKRRERRNQNSESDNMSQESNPSLTSQFRRRKESLPQETERVERFSIQRRQLREREESPTEEKPKESFEERILMEIEWLREYVQIPREGRQEESELEHLQKKYARLLMMMGRSSLKK</sequence>
<dbReference type="Gene3D" id="2.60.110.10">
    <property type="entry name" value="Thaumatin"/>
    <property type="match status" value="1"/>
</dbReference>
<gene>
    <name evidence="2" type="primary">WBGene00111800</name>
</gene>
<dbReference type="Pfam" id="PF00314">
    <property type="entry name" value="Thaumatin"/>
    <property type="match status" value="1"/>
</dbReference>
<dbReference type="SMART" id="SM00205">
    <property type="entry name" value="THN"/>
    <property type="match status" value="1"/>
</dbReference>
<dbReference type="SUPFAM" id="SSF49870">
    <property type="entry name" value="Osmotin, thaumatin-like protein"/>
    <property type="match status" value="1"/>
</dbReference>
<dbReference type="Proteomes" id="UP000005239">
    <property type="component" value="Unassembled WGS sequence"/>
</dbReference>
<evidence type="ECO:0000256" key="1">
    <source>
        <dbReference type="SAM" id="MobiDB-lite"/>
    </source>
</evidence>
<dbReference type="PANTHER" id="PTHR31013">
    <property type="entry name" value="THAUMATIN FAMILY PROTEIN-RELATED"/>
    <property type="match status" value="1"/>
</dbReference>
<keyword evidence="3" id="KW-1185">Reference proteome</keyword>
<feature type="region of interest" description="Disordered" evidence="1">
    <location>
        <begin position="655"/>
        <end position="756"/>
    </location>
</feature>
<proteinExistence type="predicted"/>
<accession>A0A8R1UFW9</accession>
<evidence type="ECO:0000313" key="2">
    <source>
        <dbReference type="EnsemblMetazoa" id="PPA22246.1"/>
    </source>
</evidence>
<dbReference type="PRINTS" id="PR00347">
    <property type="entry name" value="THAUMATIN"/>
</dbReference>
<evidence type="ECO:0000313" key="3">
    <source>
        <dbReference type="Proteomes" id="UP000005239"/>
    </source>
</evidence>
<name>A0A2A6BBV2_PRIPA</name>
<protein>
    <submittedName>
        <fullName evidence="2">Thn-2</fullName>
    </submittedName>
</protein>
<dbReference type="CDD" id="cd09218">
    <property type="entry name" value="TLP-PA"/>
    <property type="match status" value="1"/>
</dbReference>
<dbReference type="InterPro" id="IPR001938">
    <property type="entry name" value="Thaumatin"/>
</dbReference>
<reference evidence="3" key="1">
    <citation type="journal article" date="2008" name="Nat. Genet.">
        <title>The Pristionchus pacificus genome provides a unique perspective on nematode lifestyle and parasitism.</title>
        <authorList>
            <person name="Dieterich C."/>
            <person name="Clifton S.W."/>
            <person name="Schuster L.N."/>
            <person name="Chinwalla A."/>
            <person name="Delehaunty K."/>
            <person name="Dinkelacker I."/>
            <person name="Fulton L."/>
            <person name="Fulton R."/>
            <person name="Godfrey J."/>
            <person name="Minx P."/>
            <person name="Mitreva M."/>
            <person name="Roeseler W."/>
            <person name="Tian H."/>
            <person name="Witte H."/>
            <person name="Yang S.P."/>
            <person name="Wilson R.K."/>
            <person name="Sommer R.J."/>
        </authorList>
    </citation>
    <scope>NUCLEOTIDE SEQUENCE [LARGE SCALE GENOMIC DNA]</scope>
    <source>
        <strain evidence="3">PS312</strain>
    </source>
</reference>
<dbReference type="PANTHER" id="PTHR31013:SF12">
    <property type="entry name" value="PATHOGENESIS-RELATED PROTEIN 5-LIKE"/>
    <property type="match status" value="1"/>
</dbReference>
<reference evidence="2" key="2">
    <citation type="submission" date="2022-06" db="UniProtKB">
        <authorList>
            <consortium name="EnsemblMetazoa"/>
        </authorList>
    </citation>
    <scope>IDENTIFICATION</scope>
    <source>
        <strain evidence="2">PS312</strain>
    </source>
</reference>
<dbReference type="InterPro" id="IPR037176">
    <property type="entry name" value="Osmotin/thaumatin-like_sf"/>
</dbReference>
<dbReference type="PROSITE" id="PS51367">
    <property type="entry name" value="THAUMATIN_2"/>
    <property type="match status" value="1"/>
</dbReference>
<dbReference type="AlphaFoldDB" id="A0A2A6BBV2"/>
<organism evidence="2 3">
    <name type="scientific">Pristionchus pacificus</name>
    <name type="common">Parasitic nematode worm</name>
    <dbReference type="NCBI Taxonomy" id="54126"/>
    <lineage>
        <taxon>Eukaryota</taxon>
        <taxon>Metazoa</taxon>
        <taxon>Ecdysozoa</taxon>
        <taxon>Nematoda</taxon>
        <taxon>Chromadorea</taxon>
        <taxon>Rhabditida</taxon>
        <taxon>Rhabditina</taxon>
        <taxon>Diplogasteromorpha</taxon>
        <taxon>Diplogasteroidea</taxon>
        <taxon>Neodiplogasteridae</taxon>
        <taxon>Pristionchus</taxon>
    </lineage>
</organism>
<dbReference type="FunFam" id="2.60.110.10:FF:000004">
    <property type="entry name" value="THAUMATIN-LIKE PROTEIN 1"/>
    <property type="match status" value="1"/>
</dbReference>
<accession>A0A2A6BBV2</accession>
<feature type="compositionally biased region" description="Polar residues" evidence="1">
    <location>
        <begin position="698"/>
        <end position="715"/>
    </location>
</feature>
<feature type="compositionally biased region" description="Basic and acidic residues" evidence="1">
    <location>
        <begin position="721"/>
        <end position="756"/>
    </location>
</feature>
<dbReference type="EnsemblMetazoa" id="PPA22246.1">
    <property type="protein sequence ID" value="PPA22246.1"/>
    <property type="gene ID" value="WBGene00111800"/>
</dbReference>